<reference evidence="2 3" key="1">
    <citation type="submission" date="2017-05" db="EMBL/GenBank/DDBJ databases">
        <title>Complete genome sequence of Streptomyces sp. SCSIO 03032 revealed the diverse biosynthetic pathways for its bioactive secondary metabolites.</title>
        <authorList>
            <person name="Ma L."/>
            <person name="Zhu Y."/>
            <person name="Zhang W."/>
            <person name="Zhang G."/>
            <person name="Tian X."/>
            <person name="Zhang S."/>
            <person name="Zhang C."/>
        </authorList>
    </citation>
    <scope>NUCLEOTIDE SEQUENCE [LARGE SCALE GENOMIC DNA]</scope>
    <source>
        <strain evidence="2 3">SCSIO 03032</strain>
    </source>
</reference>
<dbReference type="Proteomes" id="UP000194218">
    <property type="component" value="Chromosome"/>
</dbReference>
<dbReference type="PIRSF" id="PIRSF017393">
    <property type="entry name" value="MTase_SAV2177"/>
    <property type="match status" value="1"/>
</dbReference>
<keyword evidence="3" id="KW-1185">Reference proteome</keyword>
<dbReference type="GO" id="GO:0008168">
    <property type="term" value="F:methyltransferase activity"/>
    <property type="evidence" value="ECO:0007669"/>
    <property type="project" value="UniProtKB-KW"/>
</dbReference>
<dbReference type="GO" id="GO:0032259">
    <property type="term" value="P:methylation"/>
    <property type="evidence" value="ECO:0007669"/>
    <property type="project" value="UniProtKB-KW"/>
</dbReference>
<keyword evidence="2" id="KW-0808">Transferase</keyword>
<proteinExistence type="predicted"/>
<dbReference type="KEGG" id="smao:CAG99_01375"/>
<dbReference type="SUPFAM" id="SSF53335">
    <property type="entry name" value="S-adenosyl-L-methionine-dependent methyltransferases"/>
    <property type="match status" value="1"/>
</dbReference>
<organism evidence="2 3">
    <name type="scientific">Streptomyces marincola</name>
    <dbReference type="NCBI Taxonomy" id="2878388"/>
    <lineage>
        <taxon>Bacteria</taxon>
        <taxon>Bacillati</taxon>
        <taxon>Actinomycetota</taxon>
        <taxon>Actinomycetes</taxon>
        <taxon>Kitasatosporales</taxon>
        <taxon>Streptomycetaceae</taxon>
        <taxon>Streptomyces</taxon>
    </lineage>
</organism>
<dbReference type="Pfam" id="PF04672">
    <property type="entry name" value="Methyltransf_19"/>
    <property type="match status" value="1"/>
</dbReference>
<name>A0A1W7D4R0_9ACTN</name>
<sequence length="278" mass="30050">MTDDPTPPETGPQGPGDEPVSKIDTSVPHSARIWNYWLGGTDNYEVDRMAGDQYREAFPGIVDIAQASRAFLARSVRTLVLQGGVRQFLDVGTGLPTADNTHQIAQRVAPESRVVYVDNDPLVLMHAHALLTSTPEGATDYREADLRDPAAILAAAAATLDLSRPVGLVLSGILGHVPRHERAKEIVRRLMEGLPSGSYLSLNEGTDTDETYVRAQAAYNASGAVPYHLRPVERIAEYFDGLDLLEPGVVPVTRWRPDFTVPGDRPGIGQAGGVARKP</sequence>
<dbReference type="EMBL" id="CP021121">
    <property type="protein sequence ID" value="ARQ72093.1"/>
    <property type="molecule type" value="Genomic_DNA"/>
</dbReference>
<evidence type="ECO:0000313" key="3">
    <source>
        <dbReference type="Proteomes" id="UP000194218"/>
    </source>
</evidence>
<dbReference type="Gene3D" id="3.40.50.150">
    <property type="entry name" value="Vaccinia Virus protein VP39"/>
    <property type="match status" value="1"/>
</dbReference>
<accession>A0A1W7D4R0</accession>
<feature type="region of interest" description="Disordered" evidence="1">
    <location>
        <begin position="1"/>
        <end position="24"/>
    </location>
</feature>
<gene>
    <name evidence="2" type="ORF">CAG99_01375</name>
</gene>
<dbReference type="AlphaFoldDB" id="A0A1W7D4R0"/>
<feature type="compositionally biased region" description="Pro residues" evidence="1">
    <location>
        <begin position="1"/>
        <end position="10"/>
    </location>
</feature>
<dbReference type="OrthoDB" id="4134439at2"/>
<keyword evidence="2" id="KW-0489">Methyltransferase</keyword>
<dbReference type="InterPro" id="IPR029063">
    <property type="entry name" value="SAM-dependent_MTases_sf"/>
</dbReference>
<evidence type="ECO:0000313" key="2">
    <source>
        <dbReference type="EMBL" id="ARQ72093.1"/>
    </source>
</evidence>
<dbReference type="InterPro" id="IPR006764">
    <property type="entry name" value="SAM_dep_MeTrfase_SAV2177_type"/>
</dbReference>
<protein>
    <submittedName>
        <fullName evidence="2">S-adenosyl methyltransferase</fullName>
    </submittedName>
</protein>
<evidence type="ECO:0000256" key="1">
    <source>
        <dbReference type="SAM" id="MobiDB-lite"/>
    </source>
</evidence>